<dbReference type="InterPro" id="IPR020103">
    <property type="entry name" value="PsdUridine_synth_cat_dom_sf"/>
</dbReference>
<dbReference type="InterPro" id="IPR006145">
    <property type="entry name" value="PsdUridine_synth_RsuA/RluA"/>
</dbReference>
<accession>A0A5C6C5M7</accession>
<dbReference type="GO" id="GO:0000455">
    <property type="term" value="P:enzyme-directed rRNA pseudouridine synthesis"/>
    <property type="evidence" value="ECO:0007669"/>
    <property type="project" value="TreeGrafter"/>
</dbReference>
<organism evidence="3 4">
    <name type="scientific">Allorhodopirellula heiligendammensis</name>
    <dbReference type="NCBI Taxonomy" id="2714739"/>
    <lineage>
        <taxon>Bacteria</taxon>
        <taxon>Pseudomonadati</taxon>
        <taxon>Planctomycetota</taxon>
        <taxon>Planctomycetia</taxon>
        <taxon>Pirellulales</taxon>
        <taxon>Pirellulaceae</taxon>
        <taxon>Allorhodopirellula</taxon>
    </lineage>
</organism>
<evidence type="ECO:0000256" key="1">
    <source>
        <dbReference type="ARBA" id="ARBA00010876"/>
    </source>
</evidence>
<dbReference type="RefSeq" id="WP_146406608.1">
    <property type="nucleotide sequence ID" value="NZ_SJPU01000001.1"/>
</dbReference>
<dbReference type="PANTHER" id="PTHR21600">
    <property type="entry name" value="MITOCHONDRIAL RNA PSEUDOURIDINE SYNTHASE"/>
    <property type="match status" value="1"/>
</dbReference>
<sequence length="257" mass="28569">MKLNVLYEDNHLLVVNKPAGLATMGDGDRTTLHSLAAAYLKQKYDKPHGVYVGIVSRLDSLVSGVIVLARTSKAAARLNTQFADHAQRLNAATSKPASRDRLTPPSIRKTYLAVVRAEPHRAAPLAANGRLDDHLYKDDAAHRMRAAQASRDDAKPASLLFQTLTTSDHSSVLAVAPLTGRKHQIRVQLAARGWPILGDRKYGSQTEWPTGIALHSMQLTIEHPTRREPMTFVCPPPVAWNRVRSRELERQWDNLSW</sequence>
<dbReference type="EC" id="5.4.99.28" evidence="3"/>
<feature type="domain" description="Pseudouridine synthase RsuA/RluA-like" evidence="2">
    <location>
        <begin position="11"/>
        <end position="191"/>
    </location>
</feature>
<dbReference type="InterPro" id="IPR050188">
    <property type="entry name" value="RluA_PseudoU_synthase"/>
</dbReference>
<dbReference type="EMBL" id="SJPU01000001">
    <property type="protein sequence ID" value="TWU19893.1"/>
    <property type="molecule type" value="Genomic_DNA"/>
</dbReference>
<dbReference type="OrthoDB" id="9784108at2"/>
<dbReference type="Proteomes" id="UP000319908">
    <property type="component" value="Unassembled WGS sequence"/>
</dbReference>
<dbReference type="SUPFAM" id="SSF55120">
    <property type="entry name" value="Pseudouridine synthase"/>
    <property type="match status" value="1"/>
</dbReference>
<dbReference type="Gene3D" id="3.30.2350.10">
    <property type="entry name" value="Pseudouridine synthase"/>
    <property type="match status" value="1"/>
</dbReference>
<evidence type="ECO:0000259" key="2">
    <source>
        <dbReference type="Pfam" id="PF00849"/>
    </source>
</evidence>
<dbReference type="GO" id="GO:0003723">
    <property type="term" value="F:RNA binding"/>
    <property type="evidence" value="ECO:0007669"/>
    <property type="project" value="InterPro"/>
</dbReference>
<comment type="similarity">
    <text evidence="1">Belongs to the pseudouridine synthase RluA family.</text>
</comment>
<proteinExistence type="inferred from homology"/>
<dbReference type="PANTHER" id="PTHR21600:SF44">
    <property type="entry name" value="RIBOSOMAL LARGE SUBUNIT PSEUDOURIDINE SYNTHASE D"/>
    <property type="match status" value="1"/>
</dbReference>
<gene>
    <name evidence="3" type="primary">rluA_1</name>
    <name evidence="3" type="ORF">Poly21_20720</name>
</gene>
<evidence type="ECO:0000313" key="4">
    <source>
        <dbReference type="Proteomes" id="UP000319908"/>
    </source>
</evidence>
<dbReference type="CDD" id="cd02869">
    <property type="entry name" value="PseudoU_synth_RluA_like"/>
    <property type="match status" value="1"/>
</dbReference>
<reference evidence="3 4" key="1">
    <citation type="journal article" date="2020" name="Antonie Van Leeuwenhoek">
        <title>Rhodopirellula heiligendammensis sp. nov., Rhodopirellula pilleata sp. nov., and Rhodopirellula solitaria sp. nov. isolated from natural or artificial marine surfaces in Northern Germany and California, USA, and emended description of the genus Rhodopirellula.</title>
        <authorList>
            <person name="Kallscheuer N."/>
            <person name="Wiegand S."/>
            <person name="Jogler M."/>
            <person name="Boedeker C."/>
            <person name="Peeters S.H."/>
            <person name="Rast P."/>
            <person name="Heuer A."/>
            <person name="Jetten M.S.M."/>
            <person name="Rohde M."/>
            <person name="Jogler C."/>
        </authorList>
    </citation>
    <scope>NUCLEOTIDE SEQUENCE [LARGE SCALE GENOMIC DNA]</scope>
    <source>
        <strain evidence="3 4">Poly21</strain>
    </source>
</reference>
<keyword evidence="4" id="KW-1185">Reference proteome</keyword>
<protein>
    <submittedName>
        <fullName evidence="3">Ribosomal large subunit pseudouridine synthase A</fullName>
        <ecNumber evidence="3">5.4.99.28</ecNumber>
    </submittedName>
</protein>
<dbReference type="Pfam" id="PF00849">
    <property type="entry name" value="PseudoU_synth_2"/>
    <property type="match status" value="1"/>
</dbReference>
<comment type="caution">
    <text evidence="3">The sequence shown here is derived from an EMBL/GenBank/DDBJ whole genome shotgun (WGS) entry which is preliminary data.</text>
</comment>
<dbReference type="AlphaFoldDB" id="A0A5C6C5M7"/>
<evidence type="ECO:0000313" key="3">
    <source>
        <dbReference type="EMBL" id="TWU19893.1"/>
    </source>
</evidence>
<name>A0A5C6C5M7_9BACT</name>
<dbReference type="GO" id="GO:0160151">
    <property type="term" value="F:tRNA pseudouridine(32) synthase activity"/>
    <property type="evidence" value="ECO:0007669"/>
    <property type="project" value="UniProtKB-EC"/>
</dbReference>
<keyword evidence="3" id="KW-0413">Isomerase</keyword>